<sequence>MPPILATLKTLPARYWCRAAAALISLYFGAAFVHGVLWRGQVALLPWLLALLTSLALAALPWLWLRYHAQLFRARTRPPTIHEQTLARAHSDLVALRENAVQYRSRADGERIGLLLEQLCNHSETYLENLRGDDERIRANRPLLTVYLPELTYISLLYLQLPAAELGEHNRRQLLQLVRDTHALVQNGHQHQRARTLRDLETRMEVLRERLHPPTTEPRQNEAKN</sequence>
<feature type="transmembrane region" description="Helical" evidence="1">
    <location>
        <begin position="44"/>
        <end position="65"/>
    </location>
</feature>
<evidence type="ECO:0008006" key="4">
    <source>
        <dbReference type="Google" id="ProtNLM"/>
    </source>
</evidence>
<proteinExistence type="predicted"/>
<keyword evidence="1" id="KW-0812">Transmembrane</keyword>
<evidence type="ECO:0000313" key="2">
    <source>
        <dbReference type="EMBL" id="SAM67407.1"/>
    </source>
</evidence>
<dbReference type="AlphaFoldDB" id="A0A1C3H5D8"/>
<dbReference type="RefSeq" id="WP_079541356.1">
    <property type="nucleotide sequence ID" value="NZ_FKLO01000061.1"/>
</dbReference>
<keyword evidence="1" id="KW-1133">Transmembrane helix</keyword>
<organism evidence="2 3">
    <name type="scientific">Cardiobacterium hominis</name>
    <dbReference type="NCBI Taxonomy" id="2718"/>
    <lineage>
        <taxon>Bacteria</taxon>
        <taxon>Pseudomonadati</taxon>
        <taxon>Pseudomonadota</taxon>
        <taxon>Gammaproteobacteria</taxon>
        <taxon>Cardiobacteriales</taxon>
        <taxon>Cardiobacteriaceae</taxon>
        <taxon>Cardiobacterium</taxon>
    </lineage>
</organism>
<evidence type="ECO:0000313" key="3">
    <source>
        <dbReference type="Proteomes" id="UP000190837"/>
    </source>
</evidence>
<gene>
    <name evidence="2" type="ORF">CHUV0807_1804</name>
</gene>
<reference evidence="3" key="1">
    <citation type="submission" date="2016-04" db="EMBL/GenBank/DDBJ databases">
        <authorList>
            <person name="Tagini F."/>
        </authorList>
    </citation>
    <scope>NUCLEOTIDE SEQUENCE [LARGE SCALE GENOMIC DNA]</scope>
    <source>
        <strain evidence="3">CHUV0807</strain>
    </source>
</reference>
<accession>A0A1C3H5D8</accession>
<feature type="transmembrane region" description="Helical" evidence="1">
    <location>
        <begin position="15"/>
        <end position="38"/>
    </location>
</feature>
<protein>
    <recommendedName>
        <fullName evidence="4">5-bromo-4-chloroindolyl phosphate hydrolysis protein</fullName>
    </recommendedName>
</protein>
<keyword evidence="1" id="KW-0472">Membrane</keyword>
<dbReference type="Proteomes" id="UP000190837">
    <property type="component" value="Unassembled WGS sequence"/>
</dbReference>
<name>A0A1C3H5D8_9GAMM</name>
<evidence type="ECO:0000256" key="1">
    <source>
        <dbReference type="SAM" id="Phobius"/>
    </source>
</evidence>
<dbReference type="EMBL" id="FKLO01000061">
    <property type="protein sequence ID" value="SAM67407.1"/>
    <property type="molecule type" value="Genomic_DNA"/>
</dbReference>